<dbReference type="Proteomes" id="UP001139648">
    <property type="component" value="Unassembled WGS sequence"/>
</dbReference>
<gene>
    <name evidence="4" type="ORF">HD597_001324</name>
</gene>
<organism evidence="4 5">
    <name type="scientific">Nonomuraea thailandensis</name>
    <dbReference type="NCBI Taxonomy" id="1188745"/>
    <lineage>
        <taxon>Bacteria</taxon>
        <taxon>Bacillati</taxon>
        <taxon>Actinomycetota</taxon>
        <taxon>Actinomycetes</taxon>
        <taxon>Streptosporangiales</taxon>
        <taxon>Streptosporangiaceae</taxon>
        <taxon>Nonomuraea</taxon>
    </lineage>
</organism>
<dbReference type="PRINTS" id="PR00455">
    <property type="entry name" value="HTHTETR"/>
</dbReference>
<dbReference type="InterPro" id="IPR050109">
    <property type="entry name" value="HTH-type_TetR-like_transc_reg"/>
</dbReference>
<accession>A0A9X2GBG2</accession>
<evidence type="ECO:0000256" key="2">
    <source>
        <dbReference type="PROSITE-ProRule" id="PRU00335"/>
    </source>
</evidence>
<sequence>MRRERTDAARNRAKILAAAEAIVAARGVQGLSMAEVAAAAGVGVGTLYRRFGDRSGLAYALIDARERKFQAAFIEGPPPLGPGAEPAERARAFLRALTDRILEQLDLLLMAETAGPMARFGGAYGAYHAHLVMLIGLERPEADASCLADALLAPLAAPLLAHRIRECGVAVERVKSALDELLAGVLGR</sequence>
<protein>
    <submittedName>
        <fullName evidence="4">AcrR family transcriptional regulator</fullName>
    </submittedName>
</protein>
<evidence type="ECO:0000313" key="5">
    <source>
        <dbReference type="Proteomes" id="UP001139648"/>
    </source>
</evidence>
<dbReference type="PANTHER" id="PTHR30055:SF209">
    <property type="entry name" value="POSSIBLE TRANSCRIPTIONAL REGULATORY PROTEIN (PROBABLY TETR-FAMILY)"/>
    <property type="match status" value="1"/>
</dbReference>
<reference evidence="4" key="1">
    <citation type="submission" date="2022-06" db="EMBL/GenBank/DDBJ databases">
        <title>Sequencing the genomes of 1000 actinobacteria strains.</title>
        <authorList>
            <person name="Klenk H.-P."/>
        </authorList>
    </citation>
    <scope>NUCLEOTIDE SEQUENCE</scope>
    <source>
        <strain evidence="4">DSM 46694</strain>
    </source>
</reference>
<dbReference type="Pfam" id="PF00440">
    <property type="entry name" value="TetR_N"/>
    <property type="match status" value="1"/>
</dbReference>
<dbReference type="EMBL" id="JAMZEB010000002">
    <property type="protein sequence ID" value="MCP2354304.1"/>
    <property type="molecule type" value="Genomic_DNA"/>
</dbReference>
<keyword evidence="5" id="KW-1185">Reference proteome</keyword>
<dbReference type="GO" id="GO:0003700">
    <property type="term" value="F:DNA-binding transcription factor activity"/>
    <property type="evidence" value="ECO:0007669"/>
    <property type="project" value="TreeGrafter"/>
</dbReference>
<name>A0A9X2GBG2_9ACTN</name>
<dbReference type="Gene3D" id="1.10.357.10">
    <property type="entry name" value="Tetracycline Repressor, domain 2"/>
    <property type="match status" value="1"/>
</dbReference>
<dbReference type="GO" id="GO:0000976">
    <property type="term" value="F:transcription cis-regulatory region binding"/>
    <property type="evidence" value="ECO:0007669"/>
    <property type="project" value="TreeGrafter"/>
</dbReference>
<evidence type="ECO:0000313" key="4">
    <source>
        <dbReference type="EMBL" id="MCP2354304.1"/>
    </source>
</evidence>
<comment type="caution">
    <text evidence="4">The sequence shown here is derived from an EMBL/GenBank/DDBJ whole genome shotgun (WGS) entry which is preliminary data.</text>
</comment>
<dbReference type="AlphaFoldDB" id="A0A9X2GBG2"/>
<feature type="DNA-binding region" description="H-T-H motif" evidence="2">
    <location>
        <begin position="32"/>
        <end position="51"/>
    </location>
</feature>
<feature type="domain" description="HTH tetR-type" evidence="3">
    <location>
        <begin position="9"/>
        <end position="69"/>
    </location>
</feature>
<dbReference type="PANTHER" id="PTHR30055">
    <property type="entry name" value="HTH-TYPE TRANSCRIPTIONAL REGULATOR RUTR"/>
    <property type="match status" value="1"/>
</dbReference>
<keyword evidence="1 2" id="KW-0238">DNA-binding</keyword>
<evidence type="ECO:0000256" key="1">
    <source>
        <dbReference type="ARBA" id="ARBA00023125"/>
    </source>
</evidence>
<dbReference type="SUPFAM" id="SSF46689">
    <property type="entry name" value="Homeodomain-like"/>
    <property type="match status" value="1"/>
</dbReference>
<dbReference type="InterPro" id="IPR001647">
    <property type="entry name" value="HTH_TetR"/>
</dbReference>
<evidence type="ECO:0000259" key="3">
    <source>
        <dbReference type="PROSITE" id="PS50977"/>
    </source>
</evidence>
<proteinExistence type="predicted"/>
<dbReference type="PROSITE" id="PS50977">
    <property type="entry name" value="HTH_TETR_2"/>
    <property type="match status" value="1"/>
</dbReference>
<dbReference type="InterPro" id="IPR009057">
    <property type="entry name" value="Homeodomain-like_sf"/>
</dbReference>